<name>A0AAE0T4V3_9BIVA</name>
<evidence type="ECO:0000313" key="3">
    <source>
        <dbReference type="Proteomes" id="UP001195483"/>
    </source>
</evidence>
<reference evidence="2" key="2">
    <citation type="journal article" date="2021" name="Genome Biol. Evol.">
        <title>Developing a high-quality reference genome for a parasitic bivalve with doubly uniparental inheritance (Bivalvia: Unionida).</title>
        <authorList>
            <person name="Smith C.H."/>
        </authorList>
    </citation>
    <scope>NUCLEOTIDE SEQUENCE</scope>
    <source>
        <strain evidence="2">CHS0354</strain>
        <tissue evidence="2">Mantle</tissue>
    </source>
</reference>
<gene>
    <name evidence="2" type="ORF">CHS0354_009389</name>
</gene>
<evidence type="ECO:0000313" key="2">
    <source>
        <dbReference type="EMBL" id="KAK3603409.1"/>
    </source>
</evidence>
<feature type="compositionally biased region" description="Polar residues" evidence="1">
    <location>
        <begin position="36"/>
        <end position="46"/>
    </location>
</feature>
<dbReference type="Proteomes" id="UP001195483">
    <property type="component" value="Unassembled WGS sequence"/>
</dbReference>
<sequence length="150" mass="17087">MLLVNFLAAIKKSNKNRKAYSKSRNKKKTEEILDFSRTTEQINKQKPTIKKDEVEEMTEFTSPGSKVTTNGNGKAEASSRLRKVNQTIALLNGIWNQDLEIFNGKGTYTDQSDMDKSMLPSIRLPGQKKTHRCFIKHAVKHQTARTKEDS</sequence>
<keyword evidence="3" id="KW-1185">Reference proteome</keyword>
<organism evidence="2 3">
    <name type="scientific">Potamilus streckersoni</name>
    <dbReference type="NCBI Taxonomy" id="2493646"/>
    <lineage>
        <taxon>Eukaryota</taxon>
        <taxon>Metazoa</taxon>
        <taxon>Spiralia</taxon>
        <taxon>Lophotrochozoa</taxon>
        <taxon>Mollusca</taxon>
        <taxon>Bivalvia</taxon>
        <taxon>Autobranchia</taxon>
        <taxon>Heteroconchia</taxon>
        <taxon>Palaeoheterodonta</taxon>
        <taxon>Unionida</taxon>
        <taxon>Unionoidea</taxon>
        <taxon>Unionidae</taxon>
        <taxon>Ambleminae</taxon>
        <taxon>Lampsilini</taxon>
        <taxon>Potamilus</taxon>
    </lineage>
</organism>
<dbReference type="EMBL" id="JAEAOA010000609">
    <property type="protein sequence ID" value="KAK3603409.1"/>
    <property type="molecule type" value="Genomic_DNA"/>
</dbReference>
<proteinExistence type="predicted"/>
<reference evidence="2" key="1">
    <citation type="journal article" date="2021" name="Genome Biol. Evol.">
        <title>A High-Quality Reference Genome for a Parasitic Bivalve with Doubly Uniparental Inheritance (Bivalvia: Unionida).</title>
        <authorList>
            <person name="Smith C.H."/>
        </authorList>
    </citation>
    <scope>NUCLEOTIDE SEQUENCE</scope>
    <source>
        <strain evidence="2">CHS0354</strain>
    </source>
</reference>
<feature type="compositionally biased region" description="Basic residues" evidence="1">
    <location>
        <begin position="17"/>
        <end position="27"/>
    </location>
</feature>
<reference evidence="2" key="3">
    <citation type="submission" date="2023-05" db="EMBL/GenBank/DDBJ databases">
        <authorList>
            <person name="Smith C.H."/>
        </authorList>
    </citation>
    <scope>NUCLEOTIDE SEQUENCE</scope>
    <source>
        <strain evidence="2">CHS0354</strain>
        <tissue evidence="2">Mantle</tissue>
    </source>
</reference>
<dbReference type="AlphaFoldDB" id="A0AAE0T4V3"/>
<feature type="compositionally biased region" description="Polar residues" evidence="1">
    <location>
        <begin position="59"/>
        <end position="72"/>
    </location>
</feature>
<feature type="region of interest" description="Disordered" evidence="1">
    <location>
        <begin position="17"/>
        <end position="79"/>
    </location>
</feature>
<protein>
    <submittedName>
        <fullName evidence="2">Uncharacterized protein</fullName>
    </submittedName>
</protein>
<accession>A0AAE0T4V3</accession>
<evidence type="ECO:0000256" key="1">
    <source>
        <dbReference type="SAM" id="MobiDB-lite"/>
    </source>
</evidence>
<comment type="caution">
    <text evidence="2">The sequence shown here is derived from an EMBL/GenBank/DDBJ whole genome shotgun (WGS) entry which is preliminary data.</text>
</comment>